<accession>H5XF54</accession>
<evidence type="ECO:0000313" key="3">
    <source>
        <dbReference type="Proteomes" id="UP000002791"/>
    </source>
</evidence>
<dbReference type="Gene3D" id="3.30.70.930">
    <property type="match status" value="1"/>
</dbReference>
<gene>
    <name evidence="2" type="ORF">SaccyDRAFT_2605</name>
</gene>
<protein>
    <recommendedName>
        <fullName evidence="1">Thiamine-binding protein domain-containing protein</fullName>
    </recommendedName>
</protein>
<dbReference type="EMBL" id="CM001440">
    <property type="protein sequence ID" value="EHR61464.1"/>
    <property type="molecule type" value="Genomic_DNA"/>
</dbReference>
<dbReference type="SUPFAM" id="SSF89957">
    <property type="entry name" value="MTH1187/YkoF-like"/>
    <property type="match status" value="1"/>
</dbReference>
<dbReference type="Pfam" id="PF01910">
    <property type="entry name" value="Thiamine_BP"/>
    <property type="match status" value="1"/>
</dbReference>
<dbReference type="STRING" id="882082.SaccyDRAFT_2605"/>
<dbReference type="AlphaFoldDB" id="H5XF54"/>
<dbReference type="OrthoDB" id="5190319at2"/>
<feature type="domain" description="Thiamine-binding protein" evidence="1">
    <location>
        <begin position="6"/>
        <end position="75"/>
    </location>
</feature>
<dbReference type="InterPro" id="IPR002767">
    <property type="entry name" value="Thiamine_BP"/>
</dbReference>
<evidence type="ECO:0000259" key="1">
    <source>
        <dbReference type="Pfam" id="PF01910"/>
    </source>
</evidence>
<keyword evidence="3" id="KW-1185">Reference proteome</keyword>
<reference evidence="2 3" key="1">
    <citation type="submission" date="2011-11" db="EMBL/GenBank/DDBJ databases">
        <title>The Noncontiguous Finished sequence of Saccharomonospora cyanea NA-134.</title>
        <authorList>
            <consortium name="US DOE Joint Genome Institute"/>
            <person name="Lucas S."/>
            <person name="Han J."/>
            <person name="Lapidus A."/>
            <person name="Cheng J.-F."/>
            <person name="Goodwin L."/>
            <person name="Pitluck S."/>
            <person name="Peters L."/>
            <person name="Ovchinnikova G."/>
            <person name="Lu M."/>
            <person name="Detter J.C."/>
            <person name="Han C."/>
            <person name="Tapia R."/>
            <person name="Land M."/>
            <person name="Hauser L."/>
            <person name="Kyrpides N."/>
            <person name="Ivanova N."/>
            <person name="Pagani I."/>
            <person name="Brambilla E.-M."/>
            <person name="Klenk H.-P."/>
            <person name="Woyke T."/>
        </authorList>
    </citation>
    <scope>NUCLEOTIDE SEQUENCE [LARGE SCALE GENOMIC DNA]</scope>
    <source>
        <strain evidence="2 3">NA-134</strain>
    </source>
</reference>
<proteinExistence type="predicted"/>
<dbReference type="HOGENOM" id="CLU_175628_0_0_11"/>
<dbReference type="Proteomes" id="UP000002791">
    <property type="component" value="Chromosome"/>
</dbReference>
<dbReference type="eggNOG" id="COG0011">
    <property type="taxonomic scope" value="Bacteria"/>
</dbReference>
<dbReference type="RefSeq" id="WP_005456676.1">
    <property type="nucleotide sequence ID" value="NZ_CM001440.1"/>
</dbReference>
<evidence type="ECO:0000313" key="2">
    <source>
        <dbReference type="EMBL" id="EHR61464.1"/>
    </source>
</evidence>
<organism evidence="2 3">
    <name type="scientific">Saccharomonospora cyanea NA-134</name>
    <dbReference type="NCBI Taxonomy" id="882082"/>
    <lineage>
        <taxon>Bacteria</taxon>
        <taxon>Bacillati</taxon>
        <taxon>Actinomycetota</taxon>
        <taxon>Actinomycetes</taxon>
        <taxon>Pseudonocardiales</taxon>
        <taxon>Pseudonocardiaceae</taxon>
        <taxon>Saccharomonospora</taxon>
    </lineage>
</organism>
<sequence length="92" mass="9412">MRLNAEFTTEPFVGEGEPPAHARAALRAAEDAGLTVDFGPLGTGVSGEDDRLLPALERIVSAALASGATRVTFQVEKADEGPGSAMGGRFGV</sequence>
<name>H5XF54_9PSEU</name>
<dbReference type="InterPro" id="IPR029756">
    <property type="entry name" value="MTH1187/YkoF-like"/>
</dbReference>